<dbReference type="Pfam" id="PF17803">
    <property type="entry name" value="Cadherin_4"/>
    <property type="match status" value="1"/>
</dbReference>
<keyword evidence="3" id="KW-1185">Reference proteome</keyword>
<dbReference type="OrthoDB" id="5787335at2"/>
<gene>
    <name evidence="2" type="ORF">GZ78_24850</name>
</gene>
<reference evidence="2 3" key="1">
    <citation type="submission" date="2014-06" db="EMBL/GenBank/DDBJ databases">
        <title>Whole Genome Sequences of Three Symbiotic Endozoicomonas Bacteria.</title>
        <authorList>
            <person name="Neave M.J."/>
            <person name="Apprill A."/>
            <person name="Voolstra C.R."/>
        </authorList>
    </citation>
    <scope>NUCLEOTIDE SEQUENCE [LARGE SCALE GENOMIC DNA]</scope>
    <source>
        <strain evidence="2 3">DSM 25634</strain>
    </source>
</reference>
<feature type="non-terminal residue" evidence="2">
    <location>
        <position position="539"/>
    </location>
</feature>
<dbReference type="eggNOG" id="COG2931">
    <property type="taxonomic scope" value="Bacteria"/>
</dbReference>
<dbReference type="NCBIfam" id="TIGR01965">
    <property type="entry name" value="VCBS_repeat"/>
    <property type="match status" value="2"/>
</dbReference>
<dbReference type="InterPro" id="IPR040853">
    <property type="entry name" value="RapA2_cadherin-like"/>
</dbReference>
<protein>
    <recommendedName>
        <fullName evidence="1">RapA2 cadherin-like domain-containing protein</fullName>
    </recommendedName>
</protein>
<dbReference type="EMBL" id="JOKH01000007">
    <property type="protein sequence ID" value="KEQ15095.1"/>
    <property type="molecule type" value="Genomic_DNA"/>
</dbReference>
<dbReference type="RefSeq" id="WP_034841436.1">
    <property type="nucleotide sequence ID" value="NZ_JOKH01000007.1"/>
</dbReference>
<accession>A0A081N9H2</accession>
<dbReference type="Proteomes" id="UP000028073">
    <property type="component" value="Unassembled WGS sequence"/>
</dbReference>
<organism evidence="2 3">
    <name type="scientific">Endozoicomonas numazuensis</name>
    <dbReference type="NCBI Taxonomy" id="1137799"/>
    <lineage>
        <taxon>Bacteria</taxon>
        <taxon>Pseudomonadati</taxon>
        <taxon>Pseudomonadota</taxon>
        <taxon>Gammaproteobacteria</taxon>
        <taxon>Oceanospirillales</taxon>
        <taxon>Endozoicomonadaceae</taxon>
        <taxon>Endozoicomonas</taxon>
    </lineage>
</organism>
<proteinExistence type="predicted"/>
<name>A0A081N9H2_9GAMM</name>
<sequence length="539" mass="55933">MATAATEVGSLHLVLGKVIARDPQGNERTLSNGDSVRLNEQIITGSDGVAHIDMIDGKVIVLYERDGLSLAEYLEQNGFRFAGETGPDEIRDILAAFTGNEGGIAESEFSISDLENLPPPAAGEDGDGGLDEGILLELNSQSIQAVADFDSFIPLEPLQDAPPADENEDELPISDVEAIAPTGAVQNVLGDEDTAIALNISASLVDIDGSEVLTLSLSGIPEGSVLTDGNFNITADGNAIDISAWDLSSTTLTPPLNFNGSLTLSFTATATELNGGDQAASAQSFIVAVNPVNDAPIAEVIGPVTSDEDSAILAIELLQTASDVDEDDLDVNSVAVNVASGVAPETDIVFAINEETGLLLLDPAQFGYLADSESITLTFVYNVNDGTVDVANTATVTIEGRNDQPVVTDVTLAELSEDEDLLEDNGQEAAKFEGTLSVTDADITDAHTFSLVDASVITDDGETGAVDPAKTIVTVNSDGSYSVVNPDFNALAEGEVVTVSFRYIATDDSGTGSAASDEKTVTLAITGSNDQPVVENVIF</sequence>
<dbReference type="AlphaFoldDB" id="A0A081N9H2"/>
<evidence type="ECO:0000313" key="3">
    <source>
        <dbReference type="Proteomes" id="UP000028073"/>
    </source>
</evidence>
<dbReference type="STRING" id="1137799.GZ78_24850"/>
<feature type="domain" description="RapA2 cadherin-like" evidence="1">
    <location>
        <begin position="287"/>
        <end position="342"/>
    </location>
</feature>
<evidence type="ECO:0000259" key="1">
    <source>
        <dbReference type="Pfam" id="PF17803"/>
    </source>
</evidence>
<comment type="caution">
    <text evidence="2">The sequence shown here is derived from an EMBL/GenBank/DDBJ whole genome shotgun (WGS) entry which is preliminary data.</text>
</comment>
<dbReference type="InterPro" id="IPR010221">
    <property type="entry name" value="VCBS_dom"/>
</dbReference>
<evidence type="ECO:0000313" key="2">
    <source>
        <dbReference type="EMBL" id="KEQ15095.1"/>
    </source>
</evidence>